<evidence type="ECO:0000313" key="2">
    <source>
        <dbReference type="EMBL" id="KAG5167734.1"/>
    </source>
</evidence>
<feature type="region of interest" description="Disordered" evidence="1">
    <location>
        <begin position="15"/>
        <end position="40"/>
    </location>
</feature>
<dbReference type="AlphaFoldDB" id="A0A8H8CK77"/>
<reference evidence="2" key="1">
    <citation type="submission" date="2021-02" db="EMBL/GenBank/DDBJ databases">
        <title>Psilocybe cubensis genome.</title>
        <authorList>
            <person name="Mckernan K.J."/>
            <person name="Crawford S."/>
            <person name="Trippe A."/>
            <person name="Kane L.T."/>
            <person name="Mclaughlin S."/>
        </authorList>
    </citation>
    <scope>NUCLEOTIDE SEQUENCE [LARGE SCALE GENOMIC DNA]</scope>
    <source>
        <strain evidence="2">MGC-MH-2018</strain>
    </source>
</reference>
<accession>A0A8H8CK77</accession>
<sequence>MPDSIKSMDDADYSNHNVAAHSDNATLDGPGIRQNRFLRPPSIGNIGANKILPNTPIDQPTSILSLKDLQLRALAGGPIALFNPYSNVNYNRDQTVTHHHHRRTRSPNHLGHTRSFSLENKHCCILEPRTRVPAPPPNTPEPDVNRLEAVSALIKLSQMVLQPNGTLQDPKEICRDEFAHKDHLGRQPKDLNLKKEESVTLQKEDPVATIHPNRHLKRTYAFYGDISELDV</sequence>
<gene>
    <name evidence="2" type="ORF">JR316_008086</name>
</gene>
<evidence type="ECO:0000256" key="1">
    <source>
        <dbReference type="SAM" id="MobiDB-lite"/>
    </source>
</evidence>
<protein>
    <submittedName>
        <fullName evidence="2">Uncharacterized protein</fullName>
    </submittedName>
</protein>
<proteinExistence type="predicted"/>
<comment type="caution">
    <text evidence="2">The sequence shown here is derived from an EMBL/GenBank/DDBJ whole genome shotgun (WGS) entry which is preliminary data.</text>
</comment>
<dbReference type="EMBL" id="JAFIQS010000007">
    <property type="protein sequence ID" value="KAG5167734.1"/>
    <property type="molecule type" value="Genomic_DNA"/>
</dbReference>
<name>A0A8H8CK77_PSICU</name>
<organism evidence="2">
    <name type="scientific">Psilocybe cubensis</name>
    <name type="common">Psychedelic mushroom</name>
    <name type="synonym">Stropharia cubensis</name>
    <dbReference type="NCBI Taxonomy" id="181762"/>
    <lineage>
        <taxon>Eukaryota</taxon>
        <taxon>Fungi</taxon>
        <taxon>Dikarya</taxon>
        <taxon>Basidiomycota</taxon>
        <taxon>Agaricomycotina</taxon>
        <taxon>Agaricomycetes</taxon>
        <taxon>Agaricomycetidae</taxon>
        <taxon>Agaricales</taxon>
        <taxon>Agaricineae</taxon>
        <taxon>Strophariaceae</taxon>
        <taxon>Psilocybe</taxon>
    </lineage>
</organism>